<feature type="transmembrane region" description="Helical" evidence="13">
    <location>
        <begin position="733"/>
        <end position="754"/>
    </location>
</feature>
<keyword evidence="9 13" id="KW-1133">Transmembrane helix</keyword>
<dbReference type="Pfam" id="PF00690">
    <property type="entry name" value="Cation_ATPase_N"/>
    <property type="match status" value="1"/>
</dbReference>
<dbReference type="GO" id="GO:0016887">
    <property type="term" value="F:ATP hydrolysis activity"/>
    <property type="evidence" value="ECO:0007669"/>
    <property type="project" value="InterPro"/>
</dbReference>
<evidence type="ECO:0000256" key="5">
    <source>
        <dbReference type="ARBA" id="ARBA00022723"/>
    </source>
</evidence>
<feature type="region of interest" description="Disordered" evidence="12">
    <location>
        <begin position="1"/>
        <end position="57"/>
    </location>
</feature>
<dbReference type="PRINTS" id="PR00120">
    <property type="entry name" value="HATPASE"/>
</dbReference>
<evidence type="ECO:0000256" key="2">
    <source>
        <dbReference type="ARBA" id="ARBA00005675"/>
    </source>
</evidence>
<dbReference type="PANTHER" id="PTHR43294:SF21">
    <property type="entry name" value="CATION TRANSPORTING ATPASE"/>
    <property type="match status" value="1"/>
</dbReference>
<dbReference type="InterPro" id="IPR001757">
    <property type="entry name" value="P_typ_ATPase"/>
</dbReference>
<evidence type="ECO:0000256" key="11">
    <source>
        <dbReference type="ARBA" id="ARBA00049360"/>
    </source>
</evidence>
<comment type="similarity">
    <text evidence="2">Belongs to the cation transport ATPase (P-type) (TC 3.A.3) family. Type IIA subfamily.</text>
</comment>
<feature type="transmembrane region" description="Helical" evidence="13">
    <location>
        <begin position="262"/>
        <end position="282"/>
    </location>
</feature>
<dbReference type="EMBL" id="WHPC01000004">
    <property type="protein sequence ID" value="MPV35816.1"/>
    <property type="molecule type" value="Genomic_DNA"/>
</dbReference>
<comment type="subcellular location">
    <subcellularLocation>
        <location evidence="1">Cell membrane</location>
        <topology evidence="1">Multi-pass membrane protein</topology>
    </subcellularLocation>
</comment>
<dbReference type="GO" id="GO:1990573">
    <property type="term" value="P:potassium ion import across plasma membrane"/>
    <property type="evidence" value="ECO:0007669"/>
    <property type="project" value="TreeGrafter"/>
</dbReference>
<dbReference type="InterPro" id="IPR023299">
    <property type="entry name" value="ATPase_P-typ_cyto_dom_N"/>
</dbReference>
<comment type="caution">
    <text evidence="15">The sequence shown here is derived from an EMBL/GenBank/DDBJ whole genome shotgun (WGS) entry which is preliminary data.</text>
</comment>
<dbReference type="InterPro" id="IPR006068">
    <property type="entry name" value="ATPase_P-typ_cation-transptr_C"/>
</dbReference>
<feature type="transmembrane region" description="Helical" evidence="13">
    <location>
        <begin position="69"/>
        <end position="91"/>
    </location>
</feature>
<keyword evidence="3" id="KW-1003">Cell membrane</keyword>
<evidence type="ECO:0000256" key="3">
    <source>
        <dbReference type="ARBA" id="ARBA00022475"/>
    </source>
</evidence>
<feature type="domain" description="Cation-transporting P-type ATPase N-terminal" evidence="14">
    <location>
        <begin position="19"/>
        <end position="93"/>
    </location>
</feature>
<dbReference type="PRINTS" id="PR00119">
    <property type="entry name" value="CATATPASE"/>
</dbReference>
<keyword evidence="8" id="KW-1278">Translocase</keyword>
<proteinExistence type="inferred from homology"/>
<dbReference type="Gene3D" id="3.40.1110.10">
    <property type="entry name" value="Calcium-transporting ATPase, cytoplasmic domain N"/>
    <property type="match status" value="1"/>
</dbReference>
<evidence type="ECO:0000313" key="16">
    <source>
        <dbReference type="Proteomes" id="UP000437709"/>
    </source>
</evidence>
<accession>A0A6N7EI34</accession>
<dbReference type="InterPro" id="IPR023214">
    <property type="entry name" value="HAD_sf"/>
</dbReference>
<dbReference type="SFLD" id="SFLDS00003">
    <property type="entry name" value="Haloacid_Dehalogenase"/>
    <property type="match status" value="1"/>
</dbReference>
<feature type="transmembrane region" description="Helical" evidence="13">
    <location>
        <begin position="835"/>
        <end position="852"/>
    </location>
</feature>
<dbReference type="InterPro" id="IPR050510">
    <property type="entry name" value="Cation_transp_ATPase_P-type"/>
</dbReference>
<reference evidence="15 16" key="1">
    <citation type="submission" date="2019-10" db="EMBL/GenBank/DDBJ databases">
        <title>Georgenia wutianyii sp. nov. and Georgenia yuyongxinii sp. nov. isolated from plateau pika (Ochotona curzoniae) in the Qinghai-Tibet plateau of China.</title>
        <authorList>
            <person name="Tian Z."/>
        </authorList>
    </citation>
    <scope>NUCLEOTIDE SEQUENCE [LARGE SCALE GENOMIC DNA]</scope>
    <source>
        <strain evidence="15 16">JCM 19765</strain>
    </source>
</reference>
<evidence type="ECO:0000256" key="1">
    <source>
        <dbReference type="ARBA" id="ARBA00004651"/>
    </source>
</evidence>
<evidence type="ECO:0000256" key="7">
    <source>
        <dbReference type="ARBA" id="ARBA00022840"/>
    </source>
</evidence>
<dbReference type="NCBIfam" id="TIGR01494">
    <property type="entry name" value="ATPase_P-type"/>
    <property type="match status" value="3"/>
</dbReference>
<keyword evidence="5" id="KW-0479">Metal-binding</keyword>
<evidence type="ECO:0000259" key="14">
    <source>
        <dbReference type="SMART" id="SM00831"/>
    </source>
</evidence>
<dbReference type="GO" id="GO:0030007">
    <property type="term" value="P:intracellular potassium ion homeostasis"/>
    <property type="evidence" value="ECO:0007669"/>
    <property type="project" value="TreeGrafter"/>
</dbReference>
<dbReference type="OrthoDB" id="9814270at2"/>
<dbReference type="AlphaFoldDB" id="A0A6N7EI34"/>
<keyword evidence="6" id="KW-0547">Nucleotide-binding</keyword>
<dbReference type="InterPro" id="IPR036412">
    <property type="entry name" value="HAD-like_sf"/>
</dbReference>
<evidence type="ECO:0000256" key="8">
    <source>
        <dbReference type="ARBA" id="ARBA00022967"/>
    </source>
</evidence>
<dbReference type="SMART" id="SM00831">
    <property type="entry name" value="Cation_ATPase_N"/>
    <property type="match status" value="1"/>
</dbReference>
<dbReference type="GO" id="GO:0036376">
    <property type="term" value="P:sodium ion export across plasma membrane"/>
    <property type="evidence" value="ECO:0007669"/>
    <property type="project" value="TreeGrafter"/>
</dbReference>
<evidence type="ECO:0000256" key="6">
    <source>
        <dbReference type="ARBA" id="ARBA00022741"/>
    </source>
</evidence>
<dbReference type="SUPFAM" id="SSF81660">
    <property type="entry name" value="Metal cation-transporting ATPase, ATP-binding domain N"/>
    <property type="match status" value="1"/>
</dbReference>
<protein>
    <submittedName>
        <fullName evidence="15">HAD-IC family P-type ATPase</fullName>
    </submittedName>
</protein>
<feature type="compositionally biased region" description="Basic and acidic residues" evidence="12">
    <location>
        <begin position="28"/>
        <end position="54"/>
    </location>
</feature>
<dbReference type="Pfam" id="PF13246">
    <property type="entry name" value="Cation_ATPase"/>
    <property type="match status" value="1"/>
</dbReference>
<feature type="transmembrane region" description="Helical" evidence="13">
    <location>
        <begin position="872"/>
        <end position="891"/>
    </location>
</feature>
<feature type="transmembrane region" description="Helical" evidence="13">
    <location>
        <begin position="903"/>
        <end position="920"/>
    </location>
</feature>
<dbReference type="InterPro" id="IPR044492">
    <property type="entry name" value="P_typ_ATPase_HD_dom"/>
</dbReference>
<sequence length="931" mass="98085">MSAGTSRGSLESDESGAPAWHTVAPSEVSRELDVDPRRGLTTEEAGRRLDEHGPNELTEDAATPLWRRVLALLTEPMTVVLLIAAVVSAVVSRELETPIVILVVVVFNAVLNLVQEQRAESNLQALQDMTVTRARVRRDGQVREVDAEHLVPGDVVLLEAGDVVPADGRLLETAGMEVQESALTGESAPVPKNADAIDEADSALGDRDGMGFMSTEVTRGRGVMVVTATGMGTEIGRVAGMLGTAGQETTPLQRRIAQLAKLLSVVAGVVVLIVFVLGLLRGAALEDLFLTAVSLAVATIPEGLTAVVAFTLAMGASRLARRGAIIKSLSSVETLGSTAHIATDKTGTLTLNQMTARVLFAEQRVFEVSGEGYGTDGEIRVTGEEPAPDVRAALLAMALAADAEVHDGELVGDPTEGALVVLAAKAGLDVDAARRDWPRAAEVPFDSSRKYMATLHRWEAAASESATAEWARGLAPEDRSGLRMLVKGGPDVVFGRSAWVDTPDGPVPLDDAQRARLDDLNADIGARGLRVMAVAQRDFAAEEIDPDVAADPAELDGQVRELTLLALVGIVDPPRSEARDAITQARQAGIAVHMITGDHVGTASAIAADLGIEGESVTGAELEKTSDEQLRGSAAGYGVLARVSPEHKIRMVDALRADGSVVAMTGDGVNDAPALKEADIGIAMGITGTEVSKGAARMILTDDNFATIVAAVREGRGIYDNVVKFVRFQIATAWGFVIIFLTAGVIGLAGGAPFTALQVLWVNIIMDGPPAMALGLDRAEDDVMHRPPRPVGEPILTRARVLRIVLSAVVMAAGTLAVLALTPGEEPAPGVATEAGTLAFTTFVLFQVFNLLNVRGRDESVFSRHTFTNRILWLSLAAILLLQVAVVYVPFLQGLFDTTALSAGQWALAAVVASSVLWVEEVRKAVMRARS</sequence>
<dbReference type="SUPFAM" id="SSF56784">
    <property type="entry name" value="HAD-like"/>
    <property type="match status" value="1"/>
</dbReference>
<dbReference type="SFLD" id="SFLDG00002">
    <property type="entry name" value="C1.7:_P-type_atpase_like"/>
    <property type="match status" value="1"/>
</dbReference>
<dbReference type="Pfam" id="PF00689">
    <property type="entry name" value="Cation_ATPase_C"/>
    <property type="match status" value="1"/>
</dbReference>
<dbReference type="SUPFAM" id="SSF81665">
    <property type="entry name" value="Calcium ATPase, transmembrane domain M"/>
    <property type="match status" value="1"/>
</dbReference>
<dbReference type="RefSeq" id="WP_152194018.1">
    <property type="nucleotide sequence ID" value="NZ_VUKD01000001.1"/>
</dbReference>
<dbReference type="GO" id="GO:0046872">
    <property type="term" value="F:metal ion binding"/>
    <property type="evidence" value="ECO:0007669"/>
    <property type="project" value="UniProtKB-KW"/>
</dbReference>
<dbReference type="InterPro" id="IPR023298">
    <property type="entry name" value="ATPase_P-typ_TM_dom_sf"/>
</dbReference>
<name>A0A6N7EI34_9MICO</name>
<feature type="transmembrane region" description="Helical" evidence="13">
    <location>
        <begin position="97"/>
        <end position="114"/>
    </location>
</feature>
<feature type="transmembrane region" description="Helical" evidence="13">
    <location>
        <begin position="760"/>
        <end position="779"/>
    </location>
</feature>
<dbReference type="InterPro" id="IPR008250">
    <property type="entry name" value="ATPase_P-typ_transduc_dom_A_sf"/>
</dbReference>
<evidence type="ECO:0000256" key="13">
    <source>
        <dbReference type="SAM" id="Phobius"/>
    </source>
</evidence>
<dbReference type="GO" id="GO:0006883">
    <property type="term" value="P:intracellular sodium ion homeostasis"/>
    <property type="evidence" value="ECO:0007669"/>
    <property type="project" value="TreeGrafter"/>
</dbReference>
<dbReference type="PROSITE" id="PS00154">
    <property type="entry name" value="ATPASE_E1_E2"/>
    <property type="match status" value="1"/>
</dbReference>
<keyword evidence="16" id="KW-1185">Reference proteome</keyword>
<keyword evidence="10 13" id="KW-0472">Membrane</keyword>
<evidence type="ECO:0000256" key="4">
    <source>
        <dbReference type="ARBA" id="ARBA00022692"/>
    </source>
</evidence>
<dbReference type="GO" id="GO:0005524">
    <property type="term" value="F:ATP binding"/>
    <property type="evidence" value="ECO:0007669"/>
    <property type="project" value="UniProtKB-KW"/>
</dbReference>
<dbReference type="SFLD" id="SFLDF00027">
    <property type="entry name" value="p-type_atpase"/>
    <property type="match status" value="1"/>
</dbReference>
<evidence type="ECO:0000256" key="9">
    <source>
        <dbReference type="ARBA" id="ARBA00022989"/>
    </source>
</evidence>
<dbReference type="Gene3D" id="1.20.1110.10">
    <property type="entry name" value="Calcium-transporting ATPase, transmembrane domain"/>
    <property type="match status" value="1"/>
</dbReference>
<dbReference type="FunFam" id="2.70.150.10:FF:000016">
    <property type="entry name" value="Calcium-transporting P-type ATPase putative"/>
    <property type="match status" value="1"/>
</dbReference>
<dbReference type="InterPro" id="IPR018303">
    <property type="entry name" value="ATPase_P-typ_P_site"/>
</dbReference>
<comment type="catalytic activity">
    <reaction evidence="11">
        <text>ATP + H2O = ADP + phosphate + H(+)</text>
        <dbReference type="Rhea" id="RHEA:13065"/>
        <dbReference type="ChEBI" id="CHEBI:15377"/>
        <dbReference type="ChEBI" id="CHEBI:15378"/>
        <dbReference type="ChEBI" id="CHEBI:30616"/>
        <dbReference type="ChEBI" id="CHEBI:43474"/>
        <dbReference type="ChEBI" id="CHEBI:456216"/>
    </reaction>
</comment>
<dbReference type="SUPFAM" id="SSF81653">
    <property type="entry name" value="Calcium ATPase, transduction domain A"/>
    <property type="match status" value="1"/>
</dbReference>
<dbReference type="Gene3D" id="3.40.50.1000">
    <property type="entry name" value="HAD superfamily/HAD-like"/>
    <property type="match status" value="1"/>
</dbReference>
<dbReference type="GO" id="GO:0005391">
    <property type="term" value="F:P-type sodium:potassium-exchanging transporter activity"/>
    <property type="evidence" value="ECO:0007669"/>
    <property type="project" value="TreeGrafter"/>
</dbReference>
<gene>
    <name evidence="15" type="ORF">GB881_01910</name>
</gene>
<feature type="transmembrane region" description="Helical" evidence="13">
    <location>
        <begin position="288"/>
        <end position="313"/>
    </location>
</feature>
<organism evidence="15 16">
    <name type="scientific">Georgenia subflava</name>
    <dbReference type="NCBI Taxonomy" id="1622177"/>
    <lineage>
        <taxon>Bacteria</taxon>
        <taxon>Bacillati</taxon>
        <taxon>Actinomycetota</taxon>
        <taxon>Actinomycetes</taxon>
        <taxon>Micrococcales</taxon>
        <taxon>Bogoriellaceae</taxon>
        <taxon>Georgenia</taxon>
    </lineage>
</organism>
<evidence type="ECO:0000313" key="15">
    <source>
        <dbReference type="EMBL" id="MPV35816.1"/>
    </source>
</evidence>
<dbReference type="InterPro" id="IPR059000">
    <property type="entry name" value="ATPase_P-type_domA"/>
</dbReference>
<dbReference type="Proteomes" id="UP000437709">
    <property type="component" value="Unassembled WGS sequence"/>
</dbReference>
<dbReference type="GO" id="GO:1902600">
    <property type="term" value="P:proton transmembrane transport"/>
    <property type="evidence" value="ECO:0007669"/>
    <property type="project" value="TreeGrafter"/>
</dbReference>
<dbReference type="Gene3D" id="2.70.150.10">
    <property type="entry name" value="Calcium-transporting ATPase, cytoplasmic transduction domain A"/>
    <property type="match status" value="1"/>
</dbReference>
<dbReference type="PANTHER" id="PTHR43294">
    <property type="entry name" value="SODIUM/POTASSIUM-TRANSPORTING ATPASE SUBUNIT ALPHA"/>
    <property type="match status" value="1"/>
</dbReference>
<keyword evidence="4 13" id="KW-0812">Transmembrane</keyword>
<feature type="transmembrane region" description="Helical" evidence="13">
    <location>
        <begin position="800"/>
        <end position="823"/>
    </location>
</feature>
<keyword evidence="7" id="KW-0067">ATP-binding</keyword>
<dbReference type="Pfam" id="PF00122">
    <property type="entry name" value="E1-E2_ATPase"/>
    <property type="match status" value="1"/>
</dbReference>
<evidence type="ECO:0000256" key="12">
    <source>
        <dbReference type="SAM" id="MobiDB-lite"/>
    </source>
</evidence>
<evidence type="ECO:0000256" key="10">
    <source>
        <dbReference type="ARBA" id="ARBA00023136"/>
    </source>
</evidence>
<dbReference type="InterPro" id="IPR004014">
    <property type="entry name" value="ATPase_P-typ_cation-transptr_N"/>
</dbReference>
<dbReference type="GO" id="GO:0005886">
    <property type="term" value="C:plasma membrane"/>
    <property type="evidence" value="ECO:0007669"/>
    <property type="project" value="UniProtKB-SubCell"/>
</dbReference>